<feature type="region of interest" description="Disordered" evidence="6">
    <location>
        <begin position="1"/>
        <end position="32"/>
    </location>
</feature>
<dbReference type="GO" id="GO:0003677">
    <property type="term" value="F:DNA binding"/>
    <property type="evidence" value="ECO:0007669"/>
    <property type="project" value="UniProtKB-KW"/>
</dbReference>
<dbReference type="Gene3D" id="1.10.10.60">
    <property type="entry name" value="Homeodomain-like"/>
    <property type="match status" value="1"/>
</dbReference>
<comment type="caution">
    <text evidence="8">The sequence shown here is derived from an EMBL/GenBank/DDBJ whole genome shotgun (WGS) entry which is preliminary data.</text>
</comment>
<dbReference type="InterPro" id="IPR008422">
    <property type="entry name" value="KN_HD"/>
</dbReference>
<dbReference type="InterPro" id="IPR009057">
    <property type="entry name" value="Homeodomain-like_sf"/>
</dbReference>
<dbReference type="Proteomes" id="UP000887458">
    <property type="component" value="Unassembled WGS sequence"/>
</dbReference>
<protein>
    <submittedName>
        <fullName evidence="8">Homeobox protein Meis2</fullName>
    </submittedName>
</protein>
<evidence type="ECO:0000256" key="1">
    <source>
        <dbReference type="ARBA" id="ARBA00004123"/>
    </source>
</evidence>
<keyword evidence="9" id="KW-1185">Reference proteome</keyword>
<keyword evidence="3 5" id="KW-0371">Homeobox</keyword>
<evidence type="ECO:0000313" key="8">
    <source>
        <dbReference type="EMBL" id="KAH9415277.1"/>
    </source>
</evidence>
<dbReference type="PROSITE" id="PS50071">
    <property type="entry name" value="HOMEOBOX_2"/>
    <property type="match status" value="1"/>
</dbReference>
<dbReference type="InterPro" id="IPR050224">
    <property type="entry name" value="TALE_homeobox"/>
</dbReference>
<gene>
    <name evidence="8" type="primary">MEIS2_1</name>
    <name evidence="8" type="ORF">DERP_006371</name>
</gene>
<dbReference type="Pfam" id="PF05920">
    <property type="entry name" value="Homeobox_KN"/>
    <property type="match status" value="1"/>
</dbReference>
<reference evidence="8 9" key="1">
    <citation type="journal article" date="2018" name="J. Allergy Clin. Immunol.">
        <title>High-quality assembly of Dermatophagoides pteronyssinus genome and transcriptome reveals a wide range of novel allergens.</title>
        <authorList>
            <person name="Liu X.Y."/>
            <person name="Yang K.Y."/>
            <person name="Wang M.Q."/>
            <person name="Kwok J.S."/>
            <person name="Zeng X."/>
            <person name="Yang Z."/>
            <person name="Xiao X.J."/>
            <person name="Lau C.P."/>
            <person name="Li Y."/>
            <person name="Huang Z.M."/>
            <person name="Ba J.G."/>
            <person name="Yim A.K."/>
            <person name="Ouyang C.Y."/>
            <person name="Ngai S.M."/>
            <person name="Chan T.F."/>
            <person name="Leung E.L."/>
            <person name="Liu L."/>
            <person name="Liu Z.G."/>
            <person name="Tsui S.K."/>
        </authorList>
    </citation>
    <scope>NUCLEOTIDE SEQUENCE [LARGE SCALE GENOMIC DNA]</scope>
    <source>
        <strain evidence="8">Derp</strain>
    </source>
</reference>
<dbReference type="EMBL" id="NJHN03000099">
    <property type="protein sequence ID" value="KAH9415277.1"/>
    <property type="molecule type" value="Genomic_DNA"/>
</dbReference>
<reference evidence="8 9" key="2">
    <citation type="journal article" date="2022" name="Mol. Biol. Evol.">
        <title>Comparative Genomics Reveals Insights into the Divergent Evolution of Astigmatic Mites and Household Pest Adaptations.</title>
        <authorList>
            <person name="Xiong Q."/>
            <person name="Wan A.T."/>
            <person name="Liu X."/>
            <person name="Fung C.S."/>
            <person name="Xiao X."/>
            <person name="Malainual N."/>
            <person name="Hou J."/>
            <person name="Wang L."/>
            <person name="Wang M."/>
            <person name="Yang K.Y."/>
            <person name="Cui Y."/>
            <person name="Leung E.L."/>
            <person name="Nong W."/>
            <person name="Shin S.K."/>
            <person name="Au S.W."/>
            <person name="Jeong K.Y."/>
            <person name="Chew F.T."/>
            <person name="Hui J.H."/>
            <person name="Leung T.F."/>
            <person name="Tungtrongchitr A."/>
            <person name="Zhong N."/>
            <person name="Liu Z."/>
            <person name="Tsui S.K."/>
        </authorList>
    </citation>
    <scope>NUCLEOTIDE SEQUENCE [LARGE SCALE GENOMIC DNA]</scope>
    <source>
        <strain evidence="8">Derp</strain>
    </source>
</reference>
<evidence type="ECO:0000256" key="2">
    <source>
        <dbReference type="ARBA" id="ARBA00023125"/>
    </source>
</evidence>
<dbReference type="CDD" id="cd00086">
    <property type="entry name" value="homeodomain"/>
    <property type="match status" value="1"/>
</dbReference>
<name>A0ABQ8IY99_DERPT</name>
<sequence length="164" mass="17966">SFLGDASIGSGDGTGDDDDDDRSKKRQKKRGIFPKVATNIMRAWLFQHLTHPYPSEDQKKQLAQDTGLTILQVNNWFINARRRIVQPMIDQSNRADLGGSLGSAGSAYSPDPNMGYLMDSSQQFRTPEIIHTNNTDTATATATAAALMAGHMMAGYSSYQSSNY</sequence>
<feature type="non-terminal residue" evidence="8">
    <location>
        <position position="164"/>
    </location>
</feature>
<feature type="non-terminal residue" evidence="8">
    <location>
        <position position="1"/>
    </location>
</feature>
<evidence type="ECO:0000313" key="9">
    <source>
        <dbReference type="Proteomes" id="UP000887458"/>
    </source>
</evidence>
<evidence type="ECO:0000256" key="4">
    <source>
        <dbReference type="ARBA" id="ARBA00023242"/>
    </source>
</evidence>
<keyword evidence="2 5" id="KW-0238">DNA-binding</keyword>
<evidence type="ECO:0000256" key="3">
    <source>
        <dbReference type="ARBA" id="ARBA00023155"/>
    </source>
</evidence>
<dbReference type="PANTHER" id="PTHR11850">
    <property type="entry name" value="HOMEOBOX PROTEIN TRANSCRIPTION FACTORS"/>
    <property type="match status" value="1"/>
</dbReference>
<evidence type="ECO:0000259" key="7">
    <source>
        <dbReference type="PROSITE" id="PS50071"/>
    </source>
</evidence>
<dbReference type="SMART" id="SM00389">
    <property type="entry name" value="HOX"/>
    <property type="match status" value="1"/>
</dbReference>
<feature type="DNA-binding region" description="Homeobox" evidence="5">
    <location>
        <begin position="26"/>
        <end position="88"/>
    </location>
</feature>
<feature type="domain" description="Homeobox" evidence="7">
    <location>
        <begin position="24"/>
        <end position="87"/>
    </location>
</feature>
<accession>A0ABQ8IY99</accession>
<dbReference type="InterPro" id="IPR001356">
    <property type="entry name" value="HD"/>
</dbReference>
<dbReference type="SUPFAM" id="SSF46689">
    <property type="entry name" value="Homeodomain-like"/>
    <property type="match status" value="1"/>
</dbReference>
<evidence type="ECO:0000256" key="5">
    <source>
        <dbReference type="PROSITE-ProRule" id="PRU00108"/>
    </source>
</evidence>
<evidence type="ECO:0000256" key="6">
    <source>
        <dbReference type="SAM" id="MobiDB-lite"/>
    </source>
</evidence>
<proteinExistence type="predicted"/>
<organism evidence="8 9">
    <name type="scientific">Dermatophagoides pteronyssinus</name>
    <name type="common">European house dust mite</name>
    <dbReference type="NCBI Taxonomy" id="6956"/>
    <lineage>
        <taxon>Eukaryota</taxon>
        <taxon>Metazoa</taxon>
        <taxon>Ecdysozoa</taxon>
        <taxon>Arthropoda</taxon>
        <taxon>Chelicerata</taxon>
        <taxon>Arachnida</taxon>
        <taxon>Acari</taxon>
        <taxon>Acariformes</taxon>
        <taxon>Sarcoptiformes</taxon>
        <taxon>Astigmata</taxon>
        <taxon>Psoroptidia</taxon>
        <taxon>Analgoidea</taxon>
        <taxon>Pyroglyphidae</taxon>
        <taxon>Dermatophagoidinae</taxon>
        <taxon>Dermatophagoides</taxon>
    </lineage>
</organism>
<comment type="subcellular location">
    <subcellularLocation>
        <location evidence="1 5">Nucleus</location>
    </subcellularLocation>
</comment>
<keyword evidence="4 5" id="KW-0539">Nucleus</keyword>